<dbReference type="AlphaFoldDB" id="A0AA88WJ02"/>
<dbReference type="EMBL" id="JAVXUP010000659">
    <property type="protein sequence ID" value="KAK3023375.1"/>
    <property type="molecule type" value="Genomic_DNA"/>
</dbReference>
<evidence type="ECO:0000313" key="2">
    <source>
        <dbReference type="Proteomes" id="UP001188597"/>
    </source>
</evidence>
<dbReference type="Proteomes" id="UP001188597">
    <property type="component" value="Unassembled WGS sequence"/>
</dbReference>
<dbReference type="GO" id="GO:0003700">
    <property type="term" value="F:DNA-binding transcription factor activity"/>
    <property type="evidence" value="ECO:0007669"/>
    <property type="project" value="InterPro"/>
</dbReference>
<accession>A0AA88WJ02</accession>
<evidence type="ECO:0000313" key="1">
    <source>
        <dbReference type="EMBL" id="KAK3023375.1"/>
    </source>
</evidence>
<dbReference type="InterPro" id="IPR044841">
    <property type="entry name" value="LUX/BOA-like"/>
</dbReference>
<gene>
    <name evidence="1" type="ORF">RJ639_044231</name>
</gene>
<keyword evidence="2" id="KW-1185">Reference proteome</keyword>
<dbReference type="PANTHER" id="PTHR31442:SF21">
    <property type="entry name" value="TRANSCRIPTION FACTOR BOA-RELATED"/>
    <property type="match status" value="1"/>
</dbReference>
<proteinExistence type="predicted"/>
<organism evidence="1 2">
    <name type="scientific">Escallonia herrerae</name>
    <dbReference type="NCBI Taxonomy" id="1293975"/>
    <lineage>
        <taxon>Eukaryota</taxon>
        <taxon>Viridiplantae</taxon>
        <taxon>Streptophyta</taxon>
        <taxon>Embryophyta</taxon>
        <taxon>Tracheophyta</taxon>
        <taxon>Spermatophyta</taxon>
        <taxon>Magnoliopsida</taxon>
        <taxon>eudicotyledons</taxon>
        <taxon>Gunneridae</taxon>
        <taxon>Pentapetalae</taxon>
        <taxon>asterids</taxon>
        <taxon>campanulids</taxon>
        <taxon>Escalloniales</taxon>
        <taxon>Escalloniaceae</taxon>
        <taxon>Escallonia</taxon>
    </lineage>
</organism>
<name>A0AA88WJ02_9ASTE</name>
<protein>
    <submittedName>
        <fullName evidence="1">Uncharacterized protein</fullName>
    </submittedName>
</protein>
<dbReference type="GO" id="GO:0005634">
    <property type="term" value="C:nucleus"/>
    <property type="evidence" value="ECO:0007669"/>
    <property type="project" value="TreeGrafter"/>
</dbReference>
<dbReference type="PANTHER" id="PTHR31442">
    <property type="entry name" value="HOMEODOMAIN-LIKE SUPERFAMILY PROTEIN-RELATED"/>
    <property type="match status" value="1"/>
</dbReference>
<dbReference type="Gene3D" id="1.10.10.60">
    <property type="entry name" value="Homeodomain-like"/>
    <property type="match status" value="1"/>
</dbReference>
<reference evidence="1" key="1">
    <citation type="submission" date="2022-12" db="EMBL/GenBank/DDBJ databases">
        <title>Draft genome assemblies for two species of Escallonia (Escalloniales).</title>
        <authorList>
            <person name="Chanderbali A."/>
            <person name="Dervinis C."/>
            <person name="Anghel I."/>
            <person name="Soltis D."/>
            <person name="Soltis P."/>
            <person name="Zapata F."/>
        </authorList>
    </citation>
    <scope>NUCLEOTIDE SEQUENCE</scope>
    <source>
        <strain evidence="1">UCBG64.0493</strain>
        <tissue evidence="1">Leaf</tissue>
    </source>
</reference>
<sequence length="139" mass="15523">MNMEGLTRENVASHLQKYRLYLKRMQGLLSEGSSLSDHLFTSTPVPQSLHEPAGSWHMPVSMNYSPQMMQMPVYRHPGAGGSYHEFESHPYNNYVGEFLVGRSNGADPSNYGNLGLKTKLYAYIFAASTSTALPLYSNN</sequence>
<comment type="caution">
    <text evidence="1">The sequence shown here is derived from an EMBL/GenBank/DDBJ whole genome shotgun (WGS) entry which is preliminary data.</text>
</comment>